<evidence type="ECO:0000313" key="2">
    <source>
        <dbReference type="EMBL" id="PWG62255.1"/>
    </source>
</evidence>
<dbReference type="PROSITE" id="PS51257">
    <property type="entry name" value="PROKAR_LIPOPROTEIN"/>
    <property type="match status" value="1"/>
</dbReference>
<dbReference type="Proteomes" id="UP000245474">
    <property type="component" value="Unassembled WGS sequence"/>
</dbReference>
<dbReference type="Pfam" id="PF11749">
    <property type="entry name" value="DUF3305"/>
    <property type="match status" value="1"/>
</dbReference>
<dbReference type="InterPro" id="IPR021736">
    <property type="entry name" value="DUF3305"/>
</dbReference>
<proteinExistence type="predicted"/>
<evidence type="ECO:0008006" key="4">
    <source>
        <dbReference type="Google" id="ProtNLM"/>
    </source>
</evidence>
<reference evidence="2 3" key="1">
    <citation type="submission" date="2018-05" db="EMBL/GenBank/DDBJ databases">
        <title>Spiribacter halobius sp. nov., a moderately halophilic bacterium isolated from marine solar saltern.</title>
        <authorList>
            <person name="Zheng W.-S."/>
            <person name="Lu D.-C."/>
            <person name="Du Z.-J."/>
        </authorList>
    </citation>
    <scope>NUCLEOTIDE SEQUENCE [LARGE SCALE GENOMIC DNA]</scope>
    <source>
        <strain evidence="2 3">E85</strain>
    </source>
</reference>
<organism evidence="2 3">
    <name type="scientific">Sediminicurvatus halobius</name>
    <dbReference type="NCBI Taxonomy" id="2182432"/>
    <lineage>
        <taxon>Bacteria</taxon>
        <taxon>Pseudomonadati</taxon>
        <taxon>Pseudomonadota</taxon>
        <taxon>Gammaproteobacteria</taxon>
        <taxon>Chromatiales</taxon>
        <taxon>Ectothiorhodospiraceae</taxon>
        <taxon>Sediminicurvatus</taxon>
    </lineage>
</organism>
<evidence type="ECO:0000256" key="1">
    <source>
        <dbReference type="SAM" id="MobiDB-lite"/>
    </source>
</evidence>
<feature type="compositionally biased region" description="Low complexity" evidence="1">
    <location>
        <begin position="138"/>
        <end position="148"/>
    </location>
</feature>
<sequence length="371" mass="41023">MNNPLRVPTSTAMASLAACAPDMNSSAFRSVSRYYTVRVWNHSDPGGEPCASCGPCASTTATMPSTPVRRRPVNGWCRGRSCSRSASASRSAWTRASVRRSGTASSAWVPSAGRRSPWWWRCPSRSAARYWSAWHGTSSSTTGRRTSTPRWRWHGKRWRSASRSARRTSIPCSRCSASLATTGCARPSACTGRGRTGSRRPSSAWSPNEGAGAITMSDSPEARTVWPVTVILTRELRQRGPWQFPAWSVAGVLARETAPGVTRVHPDDRRAEFVWGGLSVQLVRSNAETYWFNLKSERPSLFVVCREDPANGLMPVLVTLDHDEASRQGEGDGEVFAVEFPGWLEAGVREFIARHYRPAPPRKRKPREEED</sequence>
<protein>
    <recommendedName>
        <fullName evidence="4">DUF3305 domain-containing protein</fullName>
    </recommendedName>
</protein>
<dbReference type="EMBL" id="QFFI01000021">
    <property type="protein sequence ID" value="PWG62255.1"/>
    <property type="molecule type" value="Genomic_DNA"/>
</dbReference>
<name>A0A2U2MZ33_9GAMM</name>
<dbReference type="AlphaFoldDB" id="A0A2U2MZ33"/>
<keyword evidence="3" id="KW-1185">Reference proteome</keyword>
<evidence type="ECO:0000313" key="3">
    <source>
        <dbReference type="Proteomes" id="UP000245474"/>
    </source>
</evidence>
<accession>A0A2U2MZ33</accession>
<feature type="region of interest" description="Disordered" evidence="1">
    <location>
        <begin position="138"/>
        <end position="158"/>
    </location>
</feature>
<gene>
    <name evidence="2" type="ORF">DEM34_12985</name>
</gene>
<comment type="caution">
    <text evidence="2">The sequence shown here is derived from an EMBL/GenBank/DDBJ whole genome shotgun (WGS) entry which is preliminary data.</text>
</comment>
<feature type="region of interest" description="Disordered" evidence="1">
    <location>
        <begin position="186"/>
        <end position="217"/>
    </location>
</feature>